<dbReference type="Gramene" id="OPUNC02G32690.1">
    <property type="protein sequence ID" value="OPUNC02G32690.1"/>
    <property type="gene ID" value="OPUNC02G32690"/>
</dbReference>
<protein>
    <submittedName>
        <fullName evidence="2">Uncharacterized protein</fullName>
    </submittedName>
</protein>
<reference evidence="2" key="2">
    <citation type="submission" date="2018-05" db="EMBL/GenBank/DDBJ databases">
        <title>OpunRS2 (Oryza punctata Reference Sequence Version 2).</title>
        <authorList>
            <person name="Zhang J."/>
            <person name="Kudrna D."/>
            <person name="Lee S."/>
            <person name="Talag J."/>
            <person name="Welchert J."/>
            <person name="Wing R.A."/>
        </authorList>
    </citation>
    <scope>NUCLEOTIDE SEQUENCE [LARGE SCALE GENOMIC DNA]</scope>
</reference>
<proteinExistence type="predicted"/>
<dbReference type="HOGENOM" id="CLU_1838395_0_0_1"/>
<accession>A0A0E0K657</accession>
<dbReference type="Proteomes" id="UP000026962">
    <property type="component" value="Chromosome 2"/>
</dbReference>
<reference evidence="2" key="1">
    <citation type="submission" date="2015-04" db="UniProtKB">
        <authorList>
            <consortium name="EnsemblPlants"/>
        </authorList>
    </citation>
    <scope>IDENTIFICATION</scope>
</reference>
<evidence type="ECO:0000256" key="1">
    <source>
        <dbReference type="SAM" id="MobiDB-lite"/>
    </source>
</evidence>
<feature type="compositionally biased region" description="Acidic residues" evidence="1">
    <location>
        <begin position="130"/>
        <end position="140"/>
    </location>
</feature>
<feature type="region of interest" description="Disordered" evidence="1">
    <location>
        <begin position="42"/>
        <end position="67"/>
    </location>
</feature>
<feature type="region of interest" description="Disordered" evidence="1">
    <location>
        <begin position="83"/>
        <end position="140"/>
    </location>
</feature>
<organism evidence="2">
    <name type="scientific">Oryza punctata</name>
    <name type="common">Red rice</name>
    <dbReference type="NCBI Taxonomy" id="4537"/>
    <lineage>
        <taxon>Eukaryota</taxon>
        <taxon>Viridiplantae</taxon>
        <taxon>Streptophyta</taxon>
        <taxon>Embryophyta</taxon>
        <taxon>Tracheophyta</taxon>
        <taxon>Spermatophyta</taxon>
        <taxon>Magnoliopsida</taxon>
        <taxon>Liliopsida</taxon>
        <taxon>Poales</taxon>
        <taxon>Poaceae</taxon>
        <taxon>BOP clade</taxon>
        <taxon>Oryzoideae</taxon>
        <taxon>Oryzeae</taxon>
        <taxon>Oryzinae</taxon>
        <taxon>Oryza</taxon>
    </lineage>
</organism>
<keyword evidence="3" id="KW-1185">Reference proteome</keyword>
<sequence>MVMSGCGRRRSSSGRRLLSTARAAVRADRPLDAACATAVVAERRGENNRPLSLSTPRRVQAASPPLRSRLRRYTCRGHPAVAAERAPRAGVVPADAQLQPRLGERPPTAAAGGSGPTPRVRPKGKRNGEDWEEEEGRTIG</sequence>
<dbReference type="EnsemblPlants" id="OPUNC02G32690.1">
    <property type="protein sequence ID" value="OPUNC02G32690.1"/>
    <property type="gene ID" value="OPUNC02G32690"/>
</dbReference>
<evidence type="ECO:0000313" key="3">
    <source>
        <dbReference type="Proteomes" id="UP000026962"/>
    </source>
</evidence>
<dbReference type="AlphaFoldDB" id="A0A0E0K657"/>
<name>A0A0E0K657_ORYPU</name>
<evidence type="ECO:0000313" key="2">
    <source>
        <dbReference type="EnsemblPlants" id="OPUNC02G32690.1"/>
    </source>
</evidence>